<keyword evidence="1" id="KW-0732">Signal</keyword>
<keyword evidence="3" id="KW-1185">Reference proteome</keyword>
<comment type="caution">
    <text evidence="2">The sequence shown here is derived from an EMBL/GenBank/DDBJ whole genome shotgun (WGS) entry which is preliminary data.</text>
</comment>
<accession>A0ABR4CAX6</accession>
<name>A0ABR4CAX6_9HELO</name>
<reference evidence="2 3" key="1">
    <citation type="journal article" date="2024" name="Commun. Biol.">
        <title>Comparative genomic analysis of thermophilic fungi reveals convergent evolutionary adaptations and gene losses.</title>
        <authorList>
            <person name="Steindorff A.S."/>
            <person name="Aguilar-Pontes M.V."/>
            <person name="Robinson A.J."/>
            <person name="Andreopoulos B."/>
            <person name="LaButti K."/>
            <person name="Kuo A."/>
            <person name="Mondo S."/>
            <person name="Riley R."/>
            <person name="Otillar R."/>
            <person name="Haridas S."/>
            <person name="Lipzen A."/>
            <person name="Grimwood J."/>
            <person name="Schmutz J."/>
            <person name="Clum A."/>
            <person name="Reid I.D."/>
            <person name="Moisan M.C."/>
            <person name="Butler G."/>
            <person name="Nguyen T.T.M."/>
            <person name="Dewar K."/>
            <person name="Conant G."/>
            <person name="Drula E."/>
            <person name="Henrissat B."/>
            <person name="Hansel C."/>
            <person name="Singer S."/>
            <person name="Hutchinson M.I."/>
            <person name="de Vries R.P."/>
            <person name="Natvig D.O."/>
            <person name="Powell A.J."/>
            <person name="Tsang A."/>
            <person name="Grigoriev I.V."/>
        </authorList>
    </citation>
    <scope>NUCLEOTIDE SEQUENCE [LARGE SCALE GENOMIC DNA]</scope>
    <source>
        <strain evidence="2 3">CBS 494.80</strain>
    </source>
</reference>
<gene>
    <name evidence="2" type="ORF">VTL71DRAFT_2364</name>
</gene>
<feature type="chain" id="PRO_5045798307" evidence="1">
    <location>
        <begin position="26"/>
        <end position="238"/>
    </location>
</feature>
<evidence type="ECO:0000313" key="2">
    <source>
        <dbReference type="EMBL" id="KAL2066293.1"/>
    </source>
</evidence>
<dbReference type="Proteomes" id="UP001595075">
    <property type="component" value="Unassembled WGS sequence"/>
</dbReference>
<organism evidence="2 3">
    <name type="scientific">Oculimacula yallundae</name>
    <dbReference type="NCBI Taxonomy" id="86028"/>
    <lineage>
        <taxon>Eukaryota</taxon>
        <taxon>Fungi</taxon>
        <taxon>Dikarya</taxon>
        <taxon>Ascomycota</taxon>
        <taxon>Pezizomycotina</taxon>
        <taxon>Leotiomycetes</taxon>
        <taxon>Helotiales</taxon>
        <taxon>Ploettnerulaceae</taxon>
        <taxon>Oculimacula</taxon>
    </lineage>
</organism>
<proteinExistence type="predicted"/>
<feature type="signal peptide" evidence="1">
    <location>
        <begin position="1"/>
        <end position="25"/>
    </location>
</feature>
<dbReference type="EMBL" id="JAZHXI010000011">
    <property type="protein sequence ID" value="KAL2066293.1"/>
    <property type="molecule type" value="Genomic_DNA"/>
</dbReference>
<evidence type="ECO:0000313" key="3">
    <source>
        <dbReference type="Proteomes" id="UP001595075"/>
    </source>
</evidence>
<evidence type="ECO:0000256" key="1">
    <source>
        <dbReference type="SAM" id="SignalP"/>
    </source>
</evidence>
<protein>
    <submittedName>
        <fullName evidence="2">Uncharacterized protein</fullName>
    </submittedName>
</protein>
<sequence length="238" mass="27130">MAALHLFVLITSIFCLLSQHQIANAQYAQDYEPDTTRPGEYLYRPIPNNPTRPVINFSPVTVFLHYNCYYMKDICINAQQFALTPRGQNLHPLSGLPKADCVINYFGYDLNTGDSEPFFPQYRSEDRRSASCPNNWAAGHPCPEPGPPPQQPVMRQDGLPWFTTATEPGTTIYQVMNHRDTAGNIDRYSNVRYTCDEFPPATWVEGGNGWTRNSPSNTVRFILRSQSAYIWVDIMPER</sequence>